<dbReference type="GO" id="GO:0003677">
    <property type="term" value="F:DNA binding"/>
    <property type="evidence" value="ECO:0007669"/>
    <property type="project" value="UniProtKB-KW"/>
</dbReference>
<dbReference type="PANTHER" id="PTHR36206:SF12">
    <property type="entry name" value="ASPERCRYPTIN BIOSYNTHESIS CLUSTER-SPECIFIC TRANSCRIPTION REGULATOR ATNN-RELATED"/>
    <property type="match status" value="1"/>
</dbReference>
<dbReference type="OrthoDB" id="3598904at2759"/>
<evidence type="ECO:0000256" key="5">
    <source>
        <dbReference type="ARBA" id="ARBA00023163"/>
    </source>
</evidence>
<dbReference type="PANTHER" id="PTHR36206">
    <property type="entry name" value="ASPERCRYPTIN BIOSYNTHESIS CLUSTER-SPECIFIC TRANSCRIPTION REGULATOR ATNN-RELATED"/>
    <property type="match status" value="1"/>
</dbReference>
<evidence type="ECO:0000256" key="3">
    <source>
        <dbReference type="ARBA" id="ARBA00023015"/>
    </source>
</evidence>
<dbReference type="PROSITE" id="PS00463">
    <property type="entry name" value="ZN2_CY6_FUNGAL_1"/>
    <property type="match status" value="1"/>
</dbReference>
<dbReference type="GeneID" id="54487959"/>
<protein>
    <recommendedName>
        <fullName evidence="7">Zn(2)-C6 fungal-type domain-containing protein</fullName>
    </recommendedName>
</protein>
<keyword evidence="4" id="KW-0238">DNA-binding</keyword>
<dbReference type="CDD" id="cd00067">
    <property type="entry name" value="GAL4"/>
    <property type="match status" value="1"/>
</dbReference>
<dbReference type="Gene3D" id="4.10.240.10">
    <property type="entry name" value="Zn(2)-C6 fungal-type DNA-binding domain"/>
    <property type="match status" value="1"/>
</dbReference>
<evidence type="ECO:0000256" key="4">
    <source>
        <dbReference type="ARBA" id="ARBA00023125"/>
    </source>
</evidence>
<keyword evidence="2" id="KW-0862">Zinc</keyword>
<accession>A0A6A6W6R3</accession>
<dbReference type="AlphaFoldDB" id="A0A6A6W6R3"/>
<dbReference type="RefSeq" id="XP_033600764.1">
    <property type="nucleotide sequence ID" value="XM_033746905.1"/>
</dbReference>
<evidence type="ECO:0000313" key="8">
    <source>
        <dbReference type="EMBL" id="KAF2758313.1"/>
    </source>
</evidence>
<dbReference type="InterPro" id="IPR052360">
    <property type="entry name" value="Transcr_Regulatory_Proteins"/>
</dbReference>
<evidence type="ECO:0000256" key="6">
    <source>
        <dbReference type="ARBA" id="ARBA00023242"/>
    </source>
</evidence>
<dbReference type="InterPro" id="IPR021858">
    <property type="entry name" value="Fun_TF"/>
</dbReference>
<keyword evidence="1" id="KW-0479">Metal-binding</keyword>
<gene>
    <name evidence="8" type="ORF">EJ05DRAFT_499840</name>
</gene>
<dbReference type="InterPro" id="IPR001138">
    <property type="entry name" value="Zn2Cys6_DnaBD"/>
</dbReference>
<reference evidence="8" key="1">
    <citation type="journal article" date="2020" name="Stud. Mycol.">
        <title>101 Dothideomycetes genomes: a test case for predicting lifestyles and emergence of pathogens.</title>
        <authorList>
            <person name="Haridas S."/>
            <person name="Albert R."/>
            <person name="Binder M."/>
            <person name="Bloem J."/>
            <person name="Labutti K."/>
            <person name="Salamov A."/>
            <person name="Andreopoulos B."/>
            <person name="Baker S."/>
            <person name="Barry K."/>
            <person name="Bills G."/>
            <person name="Bluhm B."/>
            <person name="Cannon C."/>
            <person name="Castanera R."/>
            <person name="Culley D."/>
            <person name="Daum C."/>
            <person name="Ezra D."/>
            <person name="Gonzalez J."/>
            <person name="Henrissat B."/>
            <person name="Kuo A."/>
            <person name="Liang C."/>
            <person name="Lipzen A."/>
            <person name="Lutzoni F."/>
            <person name="Magnuson J."/>
            <person name="Mondo S."/>
            <person name="Nolan M."/>
            <person name="Ohm R."/>
            <person name="Pangilinan J."/>
            <person name="Park H.-J."/>
            <person name="Ramirez L."/>
            <person name="Alfaro M."/>
            <person name="Sun H."/>
            <person name="Tritt A."/>
            <person name="Yoshinaga Y."/>
            <person name="Zwiers L.-H."/>
            <person name="Turgeon B."/>
            <person name="Goodwin S."/>
            <person name="Spatafora J."/>
            <person name="Crous P."/>
            <person name="Grigoriev I."/>
        </authorList>
    </citation>
    <scope>NUCLEOTIDE SEQUENCE</scope>
    <source>
        <strain evidence="8">CBS 121739</strain>
    </source>
</reference>
<dbReference type="GO" id="GO:0000981">
    <property type="term" value="F:DNA-binding transcription factor activity, RNA polymerase II-specific"/>
    <property type="evidence" value="ECO:0007669"/>
    <property type="project" value="InterPro"/>
</dbReference>
<evidence type="ECO:0000256" key="2">
    <source>
        <dbReference type="ARBA" id="ARBA00022833"/>
    </source>
</evidence>
<evidence type="ECO:0000256" key="1">
    <source>
        <dbReference type="ARBA" id="ARBA00022723"/>
    </source>
</evidence>
<dbReference type="PROSITE" id="PS50048">
    <property type="entry name" value="ZN2_CY6_FUNGAL_2"/>
    <property type="match status" value="1"/>
</dbReference>
<dbReference type="Pfam" id="PF00172">
    <property type="entry name" value="Zn_clus"/>
    <property type="match status" value="1"/>
</dbReference>
<dbReference type="EMBL" id="ML996571">
    <property type="protein sequence ID" value="KAF2758313.1"/>
    <property type="molecule type" value="Genomic_DNA"/>
</dbReference>
<proteinExistence type="predicted"/>
<dbReference type="InterPro" id="IPR036864">
    <property type="entry name" value="Zn2-C6_fun-type_DNA-bd_sf"/>
</dbReference>
<evidence type="ECO:0000259" key="7">
    <source>
        <dbReference type="PROSITE" id="PS50048"/>
    </source>
</evidence>
<keyword evidence="6" id="KW-0539">Nucleus</keyword>
<dbReference type="Pfam" id="PF11951">
    <property type="entry name" value="Fungal_trans_2"/>
    <property type="match status" value="1"/>
</dbReference>
<dbReference type="SMART" id="SM00066">
    <property type="entry name" value="GAL4"/>
    <property type="match status" value="1"/>
</dbReference>
<keyword evidence="5" id="KW-0804">Transcription</keyword>
<dbReference type="SUPFAM" id="SSF57701">
    <property type="entry name" value="Zn2/Cys6 DNA-binding domain"/>
    <property type="match status" value="1"/>
</dbReference>
<keyword evidence="9" id="KW-1185">Reference proteome</keyword>
<keyword evidence="3" id="KW-0805">Transcription regulation</keyword>
<name>A0A6A6W6R3_9PEZI</name>
<organism evidence="8 9">
    <name type="scientific">Pseudovirgaria hyperparasitica</name>
    <dbReference type="NCBI Taxonomy" id="470096"/>
    <lineage>
        <taxon>Eukaryota</taxon>
        <taxon>Fungi</taxon>
        <taxon>Dikarya</taxon>
        <taxon>Ascomycota</taxon>
        <taxon>Pezizomycotina</taxon>
        <taxon>Dothideomycetes</taxon>
        <taxon>Dothideomycetes incertae sedis</taxon>
        <taxon>Acrospermales</taxon>
        <taxon>Acrospermaceae</taxon>
        <taxon>Pseudovirgaria</taxon>
    </lineage>
</organism>
<feature type="domain" description="Zn(2)-C6 fungal-type" evidence="7">
    <location>
        <begin position="22"/>
        <end position="50"/>
    </location>
</feature>
<sequence>MRAAHEDNRKRVKTWKPKTKTGCRTCRVRRIKCDEAKPFCRRCVSTGRQCDGYEVQDALTRKSSSASPVRLLIEDPSLLIGTAEEREFFHFFQVHTACEFTGFFDSSVFVNGTLQASQFRPEIRHALTALGAMHQKFLSGHTTVVPDDPSDLQIRFALQQCNQSLTHIRQQTVVKAEIETMLTLCMLYFSFACLQGHQATGLAHLRHALYMLAEMQTGQSPSFESHPLTVGSIRGAFIGLDSMARALLPDVNLKDWITLPGAAVNPQEPPEIFHSLAEAEACSEANFNGLLSSLQEISHTPPSQELVRLAIDKHKDFSARFRKFGLALESYVDKELHNLDFRQKKTVSMLRLYRSIASSTLAILSQSPMYGEVAWDNVVPSFTSIVDCAARILGETCVDELAATVFCTPGIREQYPNECDEYCAEARRIMDISKRPPSFSCRFGVVFPLYLVAARCREPLLRRKALGLMLHYPRREGLWDGVLAARLAFECMCLEEDAVPGPVTCAKDIPEECRIKGVAIHYTGPRQAEAEMRTTAEHKLNKPGVKRFVTW</sequence>
<evidence type="ECO:0000313" key="9">
    <source>
        <dbReference type="Proteomes" id="UP000799437"/>
    </source>
</evidence>
<dbReference type="Proteomes" id="UP000799437">
    <property type="component" value="Unassembled WGS sequence"/>
</dbReference>
<dbReference type="GO" id="GO:0008270">
    <property type="term" value="F:zinc ion binding"/>
    <property type="evidence" value="ECO:0007669"/>
    <property type="project" value="InterPro"/>
</dbReference>